<dbReference type="RefSeq" id="WP_138049654.1">
    <property type="nucleotide sequence ID" value="NZ_VBZC01000060.1"/>
</dbReference>
<sequence>MFWYGHDVSGWGWFAMSASMILFWALIITVGVLLFRAVNRPHEHTHTPTAPQTPQTPQTPEQVLGERFARGEIDEEEYRRRLNALHAGPLTKP</sequence>
<dbReference type="Pfam" id="PF09851">
    <property type="entry name" value="SHOCT"/>
    <property type="match status" value="1"/>
</dbReference>
<dbReference type="EMBL" id="VBZC01000060">
    <property type="protein sequence ID" value="TLS41217.1"/>
    <property type="molecule type" value="Genomic_DNA"/>
</dbReference>
<dbReference type="AlphaFoldDB" id="A0A5R9FBM4"/>
<proteinExistence type="predicted"/>
<protein>
    <submittedName>
        <fullName evidence="4">SHOCT domain-containing protein</fullName>
    </submittedName>
</protein>
<organism evidence="4 5">
    <name type="scientific">Streptomyces montanus</name>
    <dbReference type="NCBI Taxonomy" id="2580423"/>
    <lineage>
        <taxon>Bacteria</taxon>
        <taxon>Bacillati</taxon>
        <taxon>Actinomycetota</taxon>
        <taxon>Actinomycetes</taxon>
        <taxon>Kitasatosporales</taxon>
        <taxon>Streptomycetaceae</taxon>
        <taxon>Streptomyces</taxon>
    </lineage>
</organism>
<dbReference type="InterPro" id="IPR018649">
    <property type="entry name" value="SHOCT"/>
</dbReference>
<keyword evidence="2" id="KW-0812">Transmembrane</keyword>
<keyword evidence="2" id="KW-0472">Membrane</keyword>
<accession>A0A5R9FBM4</accession>
<evidence type="ECO:0000256" key="2">
    <source>
        <dbReference type="SAM" id="Phobius"/>
    </source>
</evidence>
<evidence type="ECO:0000256" key="1">
    <source>
        <dbReference type="SAM" id="MobiDB-lite"/>
    </source>
</evidence>
<keyword evidence="2" id="KW-1133">Transmembrane helix</keyword>
<feature type="domain" description="SHOCT" evidence="3">
    <location>
        <begin position="60"/>
        <end position="84"/>
    </location>
</feature>
<evidence type="ECO:0000313" key="4">
    <source>
        <dbReference type="EMBL" id="TLS41217.1"/>
    </source>
</evidence>
<gene>
    <name evidence="4" type="ORF">FE633_37645</name>
</gene>
<feature type="compositionally biased region" description="Low complexity" evidence="1">
    <location>
        <begin position="47"/>
        <end position="62"/>
    </location>
</feature>
<evidence type="ECO:0000259" key="3">
    <source>
        <dbReference type="Pfam" id="PF09851"/>
    </source>
</evidence>
<dbReference type="Proteomes" id="UP000305906">
    <property type="component" value="Unassembled WGS sequence"/>
</dbReference>
<name>A0A5R9FBM4_9ACTN</name>
<feature type="transmembrane region" description="Helical" evidence="2">
    <location>
        <begin position="12"/>
        <end position="35"/>
    </location>
</feature>
<evidence type="ECO:0000313" key="5">
    <source>
        <dbReference type="Proteomes" id="UP000305906"/>
    </source>
</evidence>
<comment type="caution">
    <text evidence="4">The sequence shown here is derived from an EMBL/GenBank/DDBJ whole genome shotgun (WGS) entry which is preliminary data.</text>
</comment>
<keyword evidence="5" id="KW-1185">Reference proteome</keyword>
<feature type="region of interest" description="Disordered" evidence="1">
    <location>
        <begin position="43"/>
        <end position="62"/>
    </location>
</feature>
<reference evidence="4 5" key="1">
    <citation type="submission" date="2019-05" db="EMBL/GenBank/DDBJ databases">
        <title>Streptomyces sp. NEAU-C151, a novel actinomycete isolated from soil.</title>
        <authorList>
            <person name="Han L."/>
            <person name="Jiang H."/>
        </authorList>
    </citation>
    <scope>NUCLEOTIDE SEQUENCE [LARGE SCALE GENOMIC DNA]</scope>
    <source>
        <strain evidence="4 5">NEAU-C151</strain>
    </source>
</reference>